<keyword evidence="3" id="KW-1185">Reference proteome</keyword>
<dbReference type="EMBL" id="LSSK01000132">
    <property type="protein sequence ID" value="OMH84903.1"/>
    <property type="molecule type" value="Genomic_DNA"/>
</dbReference>
<proteinExistence type="predicted"/>
<evidence type="ECO:0000313" key="2">
    <source>
        <dbReference type="EMBL" id="OMH84903.1"/>
    </source>
</evidence>
<reference evidence="3" key="1">
    <citation type="submission" date="2017-01" db="EMBL/GenBank/DDBJ databases">
        <authorList>
            <person name="Wang Y."/>
            <person name="White M."/>
            <person name="Kvist S."/>
            <person name="Moncalvo J.-M."/>
        </authorList>
    </citation>
    <scope>NUCLEOTIDE SEQUENCE [LARGE SCALE GENOMIC DNA]</scope>
    <source>
        <strain evidence="3">COL-18-3</strain>
    </source>
</reference>
<comment type="caution">
    <text evidence="2">The sequence shown here is derived from an EMBL/GenBank/DDBJ whole genome shotgun (WGS) entry which is preliminary data.</text>
</comment>
<evidence type="ECO:0000313" key="3">
    <source>
        <dbReference type="Proteomes" id="UP000188320"/>
    </source>
</evidence>
<feature type="transmembrane region" description="Helical" evidence="1">
    <location>
        <begin position="12"/>
        <end position="36"/>
    </location>
</feature>
<dbReference type="AlphaFoldDB" id="A0A1R1PVD4"/>
<gene>
    <name evidence="2" type="ORF">AX774_g1558</name>
</gene>
<keyword evidence="1" id="KW-1133">Transmembrane helix</keyword>
<dbReference type="Proteomes" id="UP000188320">
    <property type="component" value="Unassembled WGS sequence"/>
</dbReference>
<sequence>MTSFIPLSKLLQVFTLFQIVYFFICFCIAWAAVSVIRLAEIIENSSGGASGALTKPYSWAYNNPDDIEIVNAAEEKEYRPTIPNYILVSPIVYVGACTQGWACCTFGCTCNTCG</sequence>
<keyword evidence="1" id="KW-0472">Membrane</keyword>
<name>A0A1R1PVD4_ZANCU</name>
<organism evidence="2 3">
    <name type="scientific">Zancudomyces culisetae</name>
    <name type="common">Gut fungus</name>
    <name type="synonym">Smittium culisetae</name>
    <dbReference type="NCBI Taxonomy" id="1213189"/>
    <lineage>
        <taxon>Eukaryota</taxon>
        <taxon>Fungi</taxon>
        <taxon>Fungi incertae sedis</taxon>
        <taxon>Zoopagomycota</taxon>
        <taxon>Kickxellomycotina</taxon>
        <taxon>Harpellomycetes</taxon>
        <taxon>Harpellales</taxon>
        <taxon>Legeriomycetaceae</taxon>
        <taxon>Zancudomyces</taxon>
    </lineage>
</organism>
<protein>
    <submittedName>
        <fullName evidence="2">Uncharacterized protein</fullName>
    </submittedName>
</protein>
<evidence type="ECO:0000256" key="1">
    <source>
        <dbReference type="SAM" id="Phobius"/>
    </source>
</evidence>
<keyword evidence="1" id="KW-0812">Transmembrane</keyword>
<accession>A0A1R1PVD4</accession>